<dbReference type="SUPFAM" id="SSF53448">
    <property type="entry name" value="Nucleotide-diphospho-sugar transferases"/>
    <property type="match status" value="1"/>
</dbReference>
<dbReference type="CDD" id="cd06428">
    <property type="entry name" value="M1P_guanylylT_A_like_N"/>
    <property type="match status" value="1"/>
</dbReference>
<keyword evidence="5" id="KW-1185">Reference proteome</keyword>
<keyword evidence="4" id="KW-0808">Transferase</keyword>
<name>A0A2S2Q9Q6_9HEMI</name>
<accession>A0A2S2Q9Q6</accession>
<evidence type="ECO:0000256" key="1">
    <source>
        <dbReference type="ARBA" id="ARBA00007274"/>
    </source>
</evidence>
<dbReference type="OrthoDB" id="285674at2759"/>
<evidence type="ECO:0000259" key="3">
    <source>
        <dbReference type="Pfam" id="PF25087"/>
    </source>
</evidence>
<dbReference type="RefSeq" id="XP_025408145.1">
    <property type="nucleotide sequence ID" value="XM_025552360.1"/>
</dbReference>
<evidence type="ECO:0000313" key="6">
    <source>
        <dbReference type="RefSeq" id="XP_025408145.1"/>
    </source>
</evidence>
<dbReference type="EMBL" id="GGMS01005270">
    <property type="protein sequence ID" value="MBY74473.1"/>
    <property type="molecule type" value="Transcribed_RNA"/>
</dbReference>
<comment type="similarity">
    <text evidence="1">Belongs to the transferase hexapeptide repeat family.</text>
</comment>
<feature type="domain" description="Nucleotidyl transferase" evidence="2">
    <location>
        <begin position="3"/>
        <end position="243"/>
    </location>
</feature>
<evidence type="ECO:0000259" key="2">
    <source>
        <dbReference type="Pfam" id="PF00483"/>
    </source>
</evidence>
<dbReference type="InterPro" id="IPR029044">
    <property type="entry name" value="Nucleotide-diphossugar_trans"/>
</dbReference>
<sequence>MLKAVILIGGPSKGTRFRPLSLDVPKPLFPVAGLPVVQHHIDACYKLGQKRCSVPEKCDSNNSSKYYVAEVLLLGYYGDDELADFLLAATQSYPSIRIRYLREPHALGTAGGLYHFRDTILAPLSDENGIEDVQAFFVMNGDVCADFPLDEMLDMHFNNQCQLNQPVLITVMATETTRQQSVHYGCMVVNKNTNVIQHYVEKPSTFVSNTVNGGVYLCSPQIFDTMADIHLEMSNGNGNQQQTIISNTEISQETQKSVEERLATPVVIWMEQDVLRRLAGESKSGCINSNGNSKLKGKAVGGGVALAAVTHNWWSQLKTAGAAIYANRHYLMLRAPRQPILDGELICPPNERLHVKGCYSKIGFVYVHPSAKVHPTALLGPNVSIGEGACIGQGVRIKESIILQDAIIGQHSLVMHSIVGRKAKVGAWCHIEGSAACSDPNPNVANAKMTPQLPLFNALDGRLNPSITILGCGVNVESEVVLLNIIVLPYKTLTRSFKNEIIL</sequence>
<reference evidence="4" key="1">
    <citation type="submission" date="2018-04" db="EMBL/GenBank/DDBJ databases">
        <title>Transcriptome assembly of Sipha flava.</title>
        <authorList>
            <person name="Scully E.D."/>
            <person name="Geib S.M."/>
            <person name="Palmer N.A."/>
            <person name="Koch K."/>
            <person name="Bradshaw J."/>
            <person name="Heng-Moss T."/>
            <person name="Sarath G."/>
        </authorList>
    </citation>
    <scope>NUCLEOTIDE SEQUENCE</scope>
</reference>
<dbReference type="AlphaFoldDB" id="A0A2S2Q9Q6"/>
<gene>
    <name evidence="4" type="primary">gmppaa</name>
    <name evidence="6" type="synonym">LOC112681963</name>
    <name evidence="4" type="ORF">g.3187</name>
</gene>
<proteinExistence type="inferred from homology"/>
<evidence type="ECO:0000313" key="4">
    <source>
        <dbReference type="EMBL" id="MBY74473.1"/>
    </source>
</evidence>
<dbReference type="PANTHER" id="PTHR22572">
    <property type="entry name" value="SUGAR-1-PHOSPHATE GUANYL TRANSFERASE"/>
    <property type="match status" value="1"/>
</dbReference>
<dbReference type="InterPro" id="IPR050486">
    <property type="entry name" value="Mannose-1P_guanyltransferase"/>
</dbReference>
<dbReference type="Gene3D" id="3.90.550.10">
    <property type="entry name" value="Spore Coat Polysaccharide Biosynthesis Protein SpsA, Chain A"/>
    <property type="match status" value="1"/>
</dbReference>
<evidence type="ECO:0000313" key="5">
    <source>
        <dbReference type="Proteomes" id="UP000694846"/>
    </source>
</evidence>
<reference evidence="6" key="2">
    <citation type="submission" date="2025-04" db="UniProtKB">
        <authorList>
            <consortium name="RefSeq"/>
        </authorList>
    </citation>
    <scope>IDENTIFICATION</scope>
    <source>
        <tissue evidence="6">Whole body</tissue>
    </source>
</reference>
<organism evidence="4">
    <name type="scientific">Sipha flava</name>
    <name type="common">yellow sugarcane aphid</name>
    <dbReference type="NCBI Taxonomy" id="143950"/>
    <lineage>
        <taxon>Eukaryota</taxon>
        <taxon>Metazoa</taxon>
        <taxon>Ecdysozoa</taxon>
        <taxon>Arthropoda</taxon>
        <taxon>Hexapoda</taxon>
        <taxon>Insecta</taxon>
        <taxon>Pterygota</taxon>
        <taxon>Neoptera</taxon>
        <taxon>Paraneoptera</taxon>
        <taxon>Hemiptera</taxon>
        <taxon>Sternorrhyncha</taxon>
        <taxon>Aphidomorpha</taxon>
        <taxon>Aphidoidea</taxon>
        <taxon>Aphididae</taxon>
        <taxon>Sipha</taxon>
    </lineage>
</organism>
<dbReference type="Gene3D" id="2.160.10.10">
    <property type="entry name" value="Hexapeptide repeat proteins"/>
    <property type="match status" value="1"/>
</dbReference>
<dbReference type="Proteomes" id="UP000694846">
    <property type="component" value="Unplaced"/>
</dbReference>
<protein>
    <submittedName>
        <fullName evidence="4 6">Mannose-1-phosphate guanyltransferase alpha-A</fullName>
    </submittedName>
</protein>
<dbReference type="InterPro" id="IPR056729">
    <property type="entry name" value="GMPPB_C"/>
</dbReference>
<dbReference type="Pfam" id="PF00483">
    <property type="entry name" value="NTP_transferase"/>
    <property type="match status" value="1"/>
</dbReference>
<dbReference type="InterPro" id="IPR005835">
    <property type="entry name" value="NTP_transferase_dom"/>
</dbReference>
<feature type="domain" description="Mannose-1-phosphate guanyltransferase C-terminal" evidence="3">
    <location>
        <begin position="362"/>
        <end position="502"/>
    </location>
</feature>
<dbReference type="GO" id="GO:0016740">
    <property type="term" value="F:transferase activity"/>
    <property type="evidence" value="ECO:0007669"/>
    <property type="project" value="UniProtKB-KW"/>
</dbReference>
<dbReference type="Pfam" id="PF25087">
    <property type="entry name" value="GMPPB_C"/>
    <property type="match status" value="1"/>
</dbReference>